<dbReference type="Proteomes" id="UP000694424">
    <property type="component" value="Unplaced"/>
</dbReference>
<feature type="domain" description="C2H2-type" evidence="11">
    <location>
        <begin position="380"/>
        <end position="407"/>
    </location>
</feature>
<comment type="subcellular location">
    <subcellularLocation>
        <location evidence="1">Nucleus</location>
    </subcellularLocation>
</comment>
<evidence type="ECO:0000256" key="2">
    <source>
        <dbReference type="ARBA" id="ARBA00006991"/>
    </source>
</evidence>
<sequence length="453" mass="50394">MMEQPATMTLELLEVDDHLGQPQEKLYACTICGDSFNHKVVLAAQKTHKEEMEAEGYEKEGNTDPVGELQDLEAIGARAEAKGEGHRDQSAQRDPERKEKPHACSECKKSFKMKVDLTKHLRTHTGERPFPCTECGKRFITKSQLKEHQRIHTGERPYKCLDCGKSFTQKSQLIVHCRIHTGEKPYQCGSCQKSFVDKSRLVAHHRIHTGDRPFKCGVCSRGFRQKITLIKHQRVHSTEGARRDAARVIVAESTPAGEKIFRCGACGKEFKKKSVLVTHQRIHTGEDKGEMLRHRQGRHPRQAPHTCAASAGGGGKPLGAAHACGQCGKTFAKKGNLANHQRAHAEGRGHHHRCGSCGKGFARRGELAKHQRVHTGEKPYGCGQCAKRFAQRAQLVAHQRVHTGDPCSHAPLGAARTSHGVWWRSGMKTPARIWTSAFRETLNKASIKTGLKM</sequence>
<dbReference type="FunFam" id="3.30.160.60:FF:000128">
    <property type="entry name" value="zinc finger protein 268 isoform X1"/>
    <property type="match status" value="1"/>
</dbReference>
<dbReference type="FunFam" id="3.30.160.60:FF:001498">
    <property type="entry name" value="Zinc finger protein 404"/>
    <property type="match status" value="1"/>
</dbReference>
<keyword evidence="8" id="KW-0539">Nucleus</keyword>
<reference evidence="12" key="2">
    <citation type="submission" date="2025-09" db="UniProtKB">
        <authorList>
            <consortium name="Ensembl"/>
        </authorList>
    </citation>
    <scope>IDENTIFICATION</scope>
</reference>
<feature type="domain" description="C2H2-type" evidence="11">
    <location>
        <begin position="322"/>
        <end position="349"/>
    </location>
</feature>
<keyword evidence="3" id="KW-0479">Metal-binding</keyword>
<dbReference type="FunFam" id="3.30.160.60:FF:002343">
    <property type="entry name" value="Zinc finger protein 33A"/>
    <property type="match status" value="2"/>
</dbReference>
<evidence type="ECO:0000256" key="8">
    <source>
        <dbReference type="ARBA" id="ARBA00023242"/>
    </source>
</evidence>
<feature type="domain" description="C2H2-type" evidence="11">
    <location>
        <begin position="130"/>
        <end position="157"/>
    </location>
</feature>
<dbReference type="PANTHER" id="PTHR24384:SF218">
    <property type="entry name" value="ZINC FINGER PROTEIN 502"/>
    <property type="match status" value="1"/>
</dbReference>
<evidence type="ECO:0000259" key="11">
    <source>
        <dbReference type="PROSITE" id="PS50157"/>
    </source>
</evidence>
<evidence type="ECO:0000313" key="12">
    <source>
        <dbReference type="Ensembl" id="ENSAOWP00000025179.1"/>
    </source>
</evidence>
<dbReference type="FunFam" id="3.30.160.60:FF:000139">
    <property type="entry name" value="zinc finger protein 1 homolog"/>
    <property type="match status" value="1"/>
</dbReference>
<dbReference type="FunFam" id="3.30.160.60:FF:000275">
    <property type="entry name" value="zinc finger protein 90 homolog"/>
    <property type="match status" value="1"/>
</dbReference>
<dbReference type="FunFam" id="3.30.160.60:FF:000100">
    <property type="entry name" value="Zinc finger 45-like"/>
    <property type="match status" value="1"/>
</dbReference>
<dbReference type="Pfam" id="PF13912">
    <property type="entry name" value="zf-C2H2_6"/>
    <property type="match status" value="1"/>
</dbReference>
<keyword evidence="4" id="KW-0677">Repeat</keyword>
<dbReference type="PROSITE" id="PS00028">
    <property type="entry name" value="ZINC_FINGER_C2H2_1"/>
    <property type="match status" value="9"/>
</dbReference>
<evidence type="ECO:0000313" key="13">
    <source>
        <dbReference type="Proteomes" id="UP000694424"/>
    </source>
</evidence>
<comment type="similarity">
    <text evidence="2">Belongs to the krueppel C2H2-type zinc-finger protein family.</text>
</comment>
<dbReference type="InterPro" id="IPR050752">
    <property type="entry name" value="C2H2-ZF_domain"/>
</dbReference>
<dbReference type="Gene3D" id="3.30.160.60">
    <property type="entry name" value="Classic Zinc Finger"/>
    <property type="match status" value="9"/>
</dbReference>
<keyword evidence="7" id="KW-0238">DNA-binding</keyword>
<dbReference type="SMART" id="SM00355">
    <property type="entry name" value="ZnF_C2H2"/>
    <property type="match status" value="10"/>
</dbReference>
<proteinExistence type="inferred from homology"/>
<dbReference type="SUPFAM" id="SSF57667">
    <property type="entry name" value="beta-beta-alpha zinc fingers"/>
    <property type="match status" value="6"/>
</dbReference>
<dbReference type="GO" id="GO:0008270">
    <property type="term" value="F:zinc ion binding"/>
    <property type="evidence" value="ECO:0007669"/>
    <property type="project" value="UniProtKB-KW"/>
</dbReference>
<evidence type="ECO:0000256" key="4">
    <source>
        <dbReference type="ARBA" id="ARBA00022737"/>
    </source>
</evidence>
<dbReference type="FunFam" id="3.30.160.60:FF:000416">
    <property type="entry name" value="zinc finger protein 879 isoform X1"/>
    <property type="match status" value="1"/>
</dbReference>
<dbReference type="Ensembl" id="ENSAOWT00000028546.1">
    <property type="protein sequence ID" value="ENSAOWP00000025179.1"/>
    <property type="gene ID" value="ENSAOWG00000017028.1"/>
</dbReference>
<feature type="domain" description="C2H2-type" evidence="11">
    <location>
        <begin position="102"/>
        <end position="129"/>
    </location>
</feature>
<evidence type="ECO:0000256" key="5">
    <source>
        <dbReference type="ARBA" id="ARBA00022771"/>
    </source>
</evidence>
<feature type="region of interest" description="Disordered" evidence="10">
    <location>
        <begin position="79"/>
        <end position="104"/>
    </location>
</feature>
<dbReference type="FunFam" id="3.30.160.60:FF:000624">
    <property type="entry name" value="zinc finger protein 697"/>
    <property type="match status" value="1"/>
</dbReference>
<dbReference type="PROSITE" id="PS50157">
    <property type="entry name" value="ZINC_FINGER_C2H2_2"/>
    <property type="match status" value="9"/>
</dbReference>
<evidence type="ECO:0000256" key="10">
    <source>
        <dbReference type="SAM" id="MobiDB-lite"/>
    </source>
</evidence>
<keyword evidence="5 9" id="KW-0863">Zinc-finger</keyword>
<evidence type="ECO:0000256" key="1">
    <source>
        <dbReference type="ARBA" id="ARBA00004123"/>
    </source>
</evidence>
<dbReference type="GO" id="GO:0005634">
    <property type="term" value="C:nucleus"/>
    <property type="evidence" value="ECO:0007669"/>
    <property type="project" value="UniProtKB-SubCell"/>
</dbReference>
<protein>
    <recommendedName>
        <fullName evidence="11">C2H2-type domain-containing protein</fullName>
    </recommendedName>
</protein>
<dbReference type="AlphaFoldDB" id="A0A8B9QFG3"/>
<evidence type="ECO:0000256" key="7">
    <source>
        <dbReference type="ARBA" id="ARBA00023125"/>
    </source>
</evidence>
<name>A0A8B9QFG3_APTOW</name>
<dbReference type="InterPro" id="IPR013087">
    <property type="entry name" value="Znf_C2H2_type"/>
</dbReference>
<dbReference type="Pfam" id="PF00096">
    <property type="entry name" value="zf-C2H2"/>
    <property type="match status" value="8"/>
</dbReference>
<reference evidence="12" key="1">
    <citation type="submission" date="2025-08" db="UniProtKB">
        <authorList>
            <consortium name="Ensembl"/>
        </authorList>
    </citation>
    <scope>IDENTIFICATION</scope>
</reference>
<feature type="region of interest" description="Disordered" evidence="10">
    <location>
        <begin position="286"/>
        <end position="311"/>
    </location>
</feature>
<dbReference type="GO" id="GO:0000981">
    <property type="term" value="F:DNA-binding transcription factor activity, RNA polymerase II-specific"/>
    <property type="evidence" value="ECO:0007669"/>
    <property type="project" value="TreeGrafter"/>
</dbReference>
<feature type="domain" description="C2H2-type" evidence="11">
    <location>
        <begin position="186"/>
        <end position="213"/>
    </location>
</feature>
<keyword evidence="6" id="KW-0862">Zinc</keyword>
<feature type="domain" description="C2H2-type" evidence="11">
    <location>
        <begin position="261"/>
        <end position="288"/>
    </location>
</feature>
<evidence type="ECO:0000256" key="6">
    <source>
        <dbReference type="ARBA" id="ARBA00022833"/>
    </source>
</evidence>
<keyword evidence="13" id="KW-1185">Reference proteome</keyword>
<feature type="domain" description="C2H2-type" evidence="11">
    <location>
        <begin position="352"/>
        <end position="379"/>
    </location>
</feature>
<evidence type="ECO:0000256" key="3">
    <source>
        <dbReference type="ARBA" id="ARBA00022723"/>
    </source>
</evidence>
<dbReference type="PANTHER" id="PTHR24384">
    <property type="entry name" value="FINGER PUTATIVE TRANSCRIPTION FACTOR FAMILY-RELATED"/>
    <property type="match status" value="1"/>
</dbReference>
<feature type="domain" description="C2H2-type" evidence="11">
    <location>
        <begin position="214"/>
        <end position="241"/>
    </location>
</feature>
<dbReference type="GO" id="GO:0000978">
    <property type="term" value="F:RNA polymerase II cis-regulatory region sequence-specific DNA binding"/>
    <property type="evidence" value="ECO:0007669"/>
    <property type="project" value="TreeGrafter"/>
</dbReference>
<organism evidence="12 13">
    <name type="scientific">Apteryx owenii</name>
    <name type="common">Little spotted kiwi</name>
    <dbReference type="NCBI Taxonomy" id="8824"/>
    <lineage>
        <taxon>Eukaryota</taxon>
        <taxon>Metazoa</taxon>
        <taxon>Chordata</taxon>
        <taxon>Craniata</taxon>
        <taxon>Vertebrata</taxon>
        <taxon>Euteleostomi</taxon>
        <taxon>Archelosauria</taxon>
        <taxon>Archosauria</taxon>
        <taxon>Dinosauria</taxon>
        <taxon>Saurischia</taxon>
        <taxon>Theropoda</taxon>
        <taxon>Coelurosauria</taxon>
        <taxon>Aves</taxon>
        <taxon>Palaeognathae</taxon>
        <taxon>Apterygiformes</taxon>
        <taxon>Apterygidae</taxon>
        <taxon>Apteryx</taxon>
    </lineage>
</organism>
<dbReference type="InterPro" id="IPR036236">
    <property type="entry name" value="Znf_C2H2_sf"/>
</dbReference>
<accession>A0A8B9QFG3</accession>
<feature type="domain" description="C2H2-type" evidence="11">
    <location>
        <begin position="158"/>
        <end position="185"/>
    </location>
</feature>
<evidence type="ECO:0000256" key="9">
    <source>
        <dbReference type="PROSITE-ProRule" id="PRU00042"/>
    </source>
</evidence>